<evidence type="ECO:0000313" key="3">
    <source>
        <dbReference type="Proteomes" id="UP000004870"/>
    </source>
</evidence>
<dbReference type="Proteomes" id="UP000004870">
    <property type="component" value="Unassembled WGS sequence"/>
</dbReference>
<keyword evidence="1" id="KW-0472">Membrane</keyword>
<dbReference type="RefSeq" id="WP_004140156.1">
    <property type="nucleotide sequence ID" value="NZ_GG694025.1"/>
</dbReference>
<sequence length="95" mass="10968">MNPILLITMIICCSQIGDIKKPYRSKIIYLVVVGITIFILGAFWDGERDPMMLLIYILESLIFGTMGHLIKFHGDEKISLKKLFRKNKGDQDKHE</sequence>
<reference evidence="2 3" key="1">
    <citation type="submission" date="2009-08" db="EMBL/GenBank/DDBJ databases">
        <authorList>
            <person name="Qin X."/>
            <person name="Bachman B."/>
            <person name="Battles P."/>
            <person name="Bell A."/>
            <person name="Bess C."/>
            <person name="Bickham C."/>
            <person name="Chaboub L."/>
            <person name="Chen D."/>
            <person name="Coyle M."/>
            <person name="Deiros D.R."/>
            <person name="Dinh H."/>
            <person name="Forbes L."/>
            <person name="Fowler G."/>
            <person name="Francisco L."/>
            <person name="Fu Q."/>
            <person name="Gubbala S."/>
            <person name="Hale W."/>
            <person name="Han Y."/>
            <person name="Hemphill L."/>
            <person name="Highlander S.K."/>
            <person name="Hirani K."/>
            <person name="Hogues M."/>
            <person name="Jackson L."/>
            <person name="Jakkamsetti A."/>
            <person name="Javaid M."/>
            <person name="Jiang H."/>
            <person name="Korchina V."/>
            <person name="Kovar C."/>
            <person name="Lara F."/>
            <person name="Lee S."/>
            <person name="Mata R."/>
            <person name="Mathew T."/>
            <person name="Moen C."/>
            <person name="Morales K."/>
            <person name="Munidasa M."/>
            <person name="Nazareth L."/>
            <person name="Ngo R."/>
            <person name="Nguyen L."/>
            <person name="Okwuonu G."/>
            <person name="Ongeri F."/>
            <person name="Patil S."/>
            <person name="Petrosino J."/>
            <person name="Pham C."/>
            <person name="Pham P."/>
            <person name="Pu L.-L."/>
            <person name="Puazo M."/>
            <person name="Raj R."/>
            <person name="Reid J."/>
            <person name="Rouhana J."/>
            <person name="Saada N."/>
            <person name="Shang Y."/>
            <person name="Simmons D."/>
            <person name="Thornton R."/>
            <person name="Warren J."/>
            <person name="Weissenberger G."/>
            <person name="Zhang J."/>
            <person name="Zhang L."/>
            <person name="Zhou C."/>
            <person name="Zhu D."/>
            <person name="Muzny D."/>
            <person name="Worley K."/>
            <person name="Gibbs R."/>
        </authorList>
    </citation>
    <scope>NUCLEOTIDE SEQUENCE [LARGE SCALE GENOMIC DNA]</scope>
    <source>
        <strain evidence="3">ATCC 15826 / DSM 8339 / NCTC 10426 / 6573</strain>
    </source>
</reference>
<keyword evidence="1" id="KW-0812">Transmembrane</keyword>
<feature type="transmembrane region" description="Helical" evidence="1">
    <location>
        <begin position="50"/>
        <end position="70"/>
    </location>
</feature>
<feature type="transmembrane region" description="Helical" evidence="1">
    <location>
        <begin position="27"/>
        <end position="44"/>
    </location>
</feature>
<protein>
    <submittedName>
        <fullName evidence="2">Uncharacterized protein</fullName>
    </submittedName>
</protein>
<comment type="caution">
    <text evidence="2">The sequence shown here is derived from an EMBL/GenBank/DDBJ whole genome shotgun (WGS) entry which is preliminary data.</text>
</comment>
<organism evidence="2 3">
    <name type="scientific">Cardiobacterium hominis (strain ATCC 15826 / DSM 8339 / NCTC 10426 / 6573)</name>
    <dbReference type="NCBI Taxonomy" id="638300"/>
    <lineage>
        <taxon>Bacteria</taxon>
        <taxon>Pseudomonadati</taxon>
        <taxon>Pseudomonadota</taxon>
        <taxon>Gammaproteobacteria</taxon>
        <taxon>Cardiobacteriales</taxon>
        <taxon>Cardiobacteriaceae</taxon>
        <taxon>Cardiobacterium</taxon>
    </lineage>
</organism>
<keyword evidence="1" id="KW-1133">Transmembrane helix</keyword>
<gene>
    <name evidence="2" type="ORF">HMPREF0198_0765</name>
</gene>
<dbReference type="HOGENOM" id="CLU_2367689_0_0_6"/>
<evidence type="ECO:0000256" key="1">
    <source>
        <dbReference type="SAM" id="Phobius"/>
    </source>
</evidence>
<dbReference type="AlphaFoldDB" id="C8N8D8"/>
<keyword evidence="3" id="KW-1185">Reference proteome</keyword>
<dbReference type="GeneID" id="84789780"/>
<accession>C8N8D8</accession>
<name>C8N8D8_CARH6</name>
<dbReference type="EMBL" id="ACKY01000034">
    <property type="protein sequence ID" value="EEV89091.1"/>
    <property type="molecule type" value="Genomic_DNA"/>
</dbReference>
<proteinExistence type="predicted"/>
<evidence type="ECO:0000313" key="2">
    <source>
        <dbReference type="EMBL" id="EEV89091.1"/>
    </source>
</evidence>